<gene>
    <name evidence="1" type="ORF">CEXT_191441</name>
</gene>
<dbReference type="AlphaFoldDB" id="A0AAV4Y9P9"/>
<dbReference type="EMBL" id="BPLR01001629">
    <property type="protein sequence ID" value="GIZ03619.1"/>
    <property type="molecule type" value="Genomic_DNA"/>
</dbReference>
<accession>A0AAV4Y9P9</accession>
<keyword evidence="2" id="KW-1185">Reference proteome</keyword>
<organism evidence="1 2">
    <name type="scientific">Caerostris extrusa</name>
    <name type="common">Bark spider</name>
    <name type="synonym">Caerostris bankana</name>
    <dbReference type="NCBI Taxonomy" id="172846"/>
    <lineage>
        <taxon>Eukaryota</taxon>
        <taxon>Metazoa</taxon>
        <taxon>Ecdysozoa</taxon>
        <taxon>Arthropoda</taxon>
        <taxon>Chelicerata</taxon>
        <taxon>Arachnida</taxon>
        <taxon>Araneae</taxon>
        <taxon>Araneomorphae</taxon>
        <taxon>Entelegynae</taxon>
        <taxon>Araneoidea</taxon>
        <taxon>Araneidae</taxon>
        <taxon>Caerostris</taxon>
    </lineage>
</organism>
<proteinExistence type="predicted"/>
<protein>
    <submittedName>
        <fullName evidence="1">Uncharacterized protein</fullName>
    </submittedName>
</protein>
<reference evidence="1 2" key="1">
    <citation type="submission" date="2021-06" db="EMBL/GenBank/DDBJ databases">
        <title>Caerostris extrusa draft genome.</title>
        <authorList>
            <person name="Kono N."/>
            <person name="Arakawa K."/>
        </authorList>
    </citation>
    <scope>NUCLEOTIDE SEQUENCE [LARGE SCALE GENOMIC DNA]</scope>
</reference>
<name>A0AAV4Y9P9_CAEEX</name>
<evidence type="ECO:0000313" key="1">
    <source>
        <dbReference type="EMBL" id="GIZ03619.1"/>
    </source>
</evidence>
<evidence type="ECO:0000313" key="2">
    <source>
        <dbReference type="Proteomes" id="UP001054945"/>
    </source>
</evidence>
<dbReference type="Proteomes" id="UP001054945">
    <property type="component" value="Unassembled WGS sequence"/>
</dbReference>
<comment type="caution">
    <text evidence="1">The sequence shown here is derived from an EMBL/GenBank/DDBJ whole genome shotgun (WGS) entry which is preliminary data.</text>
</comment>
<sequence>MPGSFGMHQLAGPGPIYRGFQSEGLPFPQDGSLHLLVSVVRHFLHSAVCRGAFSLTLVWRWVVQLKLGPTEAAEGHRIPLE</sequence>